<dbReference type="Proteomes" id="UP000800094">
    <property type="component" value="Unassembled WGS sequence"/>
</dbReference>
<evidence type="ECO:0000256" key="1">
    <source>
        <dbReference type="SAM" id="MobiDB-lite"/>
    </source>
</evidence>
<gene>
    <name evidence="2" type="ORF">BU26DRAFT_80211</name>
</gene>
<proteinExistence type="predicted"/>
<organism evidence="2 3">
    <name type="scientific">Trematosphaeria pertusa</name>
    <dbReference type="NCBI Taxonomy" id="390896"/>
    <lineage>
        <taxon>Eukaryota</taxon>
        <taxon>Fungi</taxon>
        <taxon>Dikarya</taxon>
        <taxon>Ascomycota</taxon>
        <taxon>Pezizomycotina</taxon>
        <taxon>Dothideomycetes</taxon>
        <taxon>Pleosporomycetidae</taxon>
        <taxon>Pleosporales</taxon>
        <taxon>Massarineae</taxon>
        <taxon>Trematosphaeriaceae</taxon>
        <taxon>Trematosphaeria</taxon>
    </lineage>
</organism>
<keyword evidence="3" id="KW-1185">Reference proteome</keyword>
<feature type="compositionally biased region" description="Pro residues" evidence="1">
    <location>
        <begin position="25"/>
        <end position="34"/>
    </location>
</feature>
<dbReference type="EMBL" id="ML987202">
    <property type="protein sequence ID" value="KAF2244563.1"/>
    <property type="molecule type" value="Genomic_DNA"/>
</dbReference>
<feature type="compositionally biased region" description="Low complexity" evidence="1">
    <location>
        <begin position="77"/>
        <end position="114"/>
    </location>
</feature>
<dbReference type="OrthoDB" id="3934095at2759"/>
<feature type="region of interest" description="Disordered" evidence="1">
    <location>
        <begin position="1"/>
        <end position="127"/>
    </location>
</feature>
<name>A0A6A6I4T0_9PLEO</name>
<feature type="compositionally biased region" description="Pro residues" evidence="1">
    <location>
        <begin position="1"/>
        <end position="15"/>
    </location>
</feature>
<dbReference type="RefSeq" id="XP_033679567.1">
    <property type="nucleotide sequence ID" value="XM_033836359.1"/>
</dbReference>
<accession>A0A6A6I4T0</accession>
<dbReference type="AlphaFoldDB" id="A0A6A6I4T0"/>
<evidence type="ECO:0000313" key="3">
    <source>
        <dbReference type="Proteomes" id="UP000800094"/>
    </source>
</evidence>
<sequence>MMDPFTPSPTPPLPMRNPNHRYPHGAPPPLPPLPDSGSKLELVPKPLFARKRRLPPNAIQVTIHEIPRLPSPSKGDTPSSPTTSFRSSGSTVSSSSSPPTSVPSSPTSRPRSFTYSFPPPDVANWGNEWEPFYVPKHSLRRKPSPKRDTLRSLRAKESEACLQRVYDQQLEAYLNGSIFPRAKRKDDLGILEEE</sequence>
<evidence type="ECO:0000313" key="2">
    <source>
        <dbReference type="EMBL" id="KAF2244563.1"/>
    </source>
</evidence>
<protein>
    <submittedName>
        <fullName evidence="2">Uncharacterized protein</fullName>
    </submittedName>
</protein>
<reference evidence="2" key="1">
    <citation type="journal article" date="2020" name="Stud. Mycol.">
        <title>101 Dothideomycetes genomes: a test case for predicting lifestyles and emergence of pathogens.</title>
        <authorList>
            <person name="Haridas S."/>
            <person name="Albert R."/>
            <person name="Binder M."/>
            <person name="Bloem J."/>
            <person name="Labutti K."/>
            <person name="Salamov A."/>
            <person name="Andreopoulos B."/>
            <person name="Baker S."/>
            <person name="Barry K."/>
            <person name="Bills G."/>
            <person name="Bluhm B."/>
            <person name="Cannon C."/>
            <person name="Castanera R."/>
            <person name="Culley D."/>
            <person name="Daum C."/>
            <person name="Ezra D."/>
            <person name="Gonzalez J."/>
            <person name="Henrissat B."/>
            <person name="Kuo A."/>
            <person name="Liang C."/>
            <person name="Lipzen A."/>
            <person name="Lutzoni F."/>
            <person name="Magnuson J."/>
            <person name="Mondo S."/>
            <person name="Nolan M."/>
            <person name="Ohm R."/>
            <person name="Pangilinan J."/>
            <person name="Park H.-J."/>
            <person name="Ramirez L."/>
            <person name="Alfaro M."/>
            <person name="Sun H."/>
            <person name="Tritt A."/>
            <person name="Yoshinaga Y."/>
            <person name="Zwiers L.-H."/>
            <person name="Turgeon B."/>
            <person name="Goodwin S."/>
            <person name="Spatafora J."/>
            <person name="Crous P."/>
            <person name="Grigoriev I."/>
        </authorList>
    </citation>
    <scope>NUCLEOTIDE SEQUENCE</scope>
    <source>
        <strain evidence="2">CBS 122368</strain>
    </source>
</reference>
<dbReference type="GeneID" id="54589689"/>